<reference evidence="9 10" key="1">
    <citation type="journal article" date="2019" name="Sci. Data">
        <title>Hybrid genome assembly and annotation of Danionella translucida.</title>
        <authorList>
            <person name="Kadobianskyi M."/>
            <person name="Schulze L."/>
            <person name="Schuelke M."/>
            <person name="Judkewitz B."/>
        </authorList>
    </citation>
    <scope>NUCLEOTIDE SEQUENCE [LARGE SCALE GENOMIC DNA]</scope>
    <source>
        <strain evidence="9 10">Bolton</strain>
    </source>
</reference>
<organism evidence="9 10">
    <name type="scientific">Danionella cerebrum</name>
    <dbReference type="NCBI Taxonomy" id="2873325"/>
    <lineage>
        <taxon>Eukaryota</taxon>
        <taxon>Metazoa</taxon>
        <taxon>Chordata</taxon>
        <taxon>Craniata</taxon>
        <taxon>Vertebrata</taxon>
        <taxon>Euteleostomi</taxon>
        <taxon>Actinopterygii</taxon>
        <taxon>Neopterygii</taxon>
        <taxon>Teleostei</taxon>
        <taxon>Ostariophysi</taxon>
        <taxon>Cypriniformes</taxon>
        <taxon>Danionidae</taxon>
        <taxon>Danioninae</taxon>
        <taxon>Danionella</taxon>
    </lineage>
</organism>
<proteinExistence type="predicted"/>
<keyword evidence="5" id="KW-0675">Receptor</keyword>
<evidence type="ECO:0000313" key="10">
    <source>
        <dbReference type="Proteomes" id="UP000316079"/>
    </source>
</evidence>
<keyword evidence="2" id="KW-1003">Cell membrane</keyword>
<keyword evidence="8" id="KW-0472">Membrane</keyword>
<keyword evidence="8" id="KW-0812">Transmembrane</keyword>
<dbReference type="OrthoDB" id="9946711at2759"/>
<keyword evidence="3" id="KW-0297">G-protein coupled receptor</keyword>
<evidence type="ECO:0000256" key="6">
    <source>
        <dbReference type="ARBA" id="ARBA00023180"/>
    </source>
</evidence>
<evidence type="ECO:0000256" key="4">
    <source>
        <dbReference type="ARBA" id="ARBA00023157"/>
    </source>
</evidence>
<keyword evidence="4" id="KW-1015">Disulfide bond</keyword>
<evidence type="ECO:0008006" key="11">
    <source>
        <dbReference type="Google" id="ProtNLM"/>
    </source>
</evidence>
<evidence type="ECO:0000256" key="7">
    <source>
        <dbReference type="ARBA" id="ARBA00023224"/>
    </source>
</evidence>
<evidence type="ECO:0000256" key="5">
    <source>
        <dbReference type="ARBA" id="ARBA00023170"/>
    </source>
</evidence>
<evidence type="ECO:0000313" key="9">
    <source>
        <dbReference type="EMBL" id="TRZ01467.1"/>
    </source>
</evidence>
<dbReference type="EMBL" id="SRMA01024099">
    <property type="protein sequence ID" value="TRZ01467.1"/>
    <property type="molecule type" value="Genomic_DNA"/>
</dbReference>
<sequence length="101" mass="11279">MYPSEVRMRDCLLTDGSLLSEEKKSIKGLLTLLVATFVMVLGPYRLIGCVKYVGLLIHSSACIWEKDIFVPYQLGRSFLSLNSVLDPLFYIFCAAELLAGI</sequence>
<dbReference type="AlphaFoldDB" id="A0A553RH18"/>
<feature type="transmembrane region" description="Helical" evidence="8">
    <location>
        <begin position="29"/>
        <end position="47"/>
    </location>
</feature>
<dbReference type="GO" id="GO:0005886">
    <property type="term" value="C:plasma membrane"/>
    <property type="evidence" value="ECO:0007669"/>
    <property type="project" value="UniProtKB-SubCell"/>
</dbReference>
<name>A0A553RH18_9TELE</name>
<accession>A0A553RH18</accession>
<gene>
    <name evidence="9" type="ORF">DNTS_003935</name>
</gene>
<evidence type="ECO:0000256" key="3">
    <source>
        <dbReference type="ARBA" id="ARBA00023040"/>
    </source>
</evidence>
<evidence type="ECO:0000256" key="1">
    <source>
        <dbReference type="ARBA" id="ARBA00004651"/>
    </source>
</evidence>
<comment type="caution">
    <text evidence="9">The sequence shown here is derived from an EMBL/GenBank/DDBJ whole genome shotgun (WGS) entry which is preliminary data.</text>
</comment>
<dbReference type="Gene3D" id="1.20.1070.10">
    <property type="entry name" value="Rhodopsin 7-helix transmembrane proteins"/>
    <property type="match status" value="1"/>
</dbReference>
<evidence type="ECO:0000256" key="8">
    <source>
        <dbReference type="SAM" id="Phobius"/>
    </source>
</evidence>
<keyword evidence="7" id="KW-0807">Transducer</keyword>
<dbReference type="PANTHER" id="PTHR24234:SF8">
    <property type="entry name" value="G-PROTEIN COUPLED RECEPTOR 4-LIKE"/>
    <property type="match status" value="1"/>
</dbReference>
<dbReference type="Proteomes" id="UP000316079">
    <property type="component" value="Unassembled WGS sequence"/>
</dbReference>
<keyword evidence="6" id="KW-0325">Glycoprotein</keyword>
<protein>
    <recommendedName>
        <fullName evidence="11">G-protein coupled receptors family 1 profile domain-containing protein</fullName>
    </recommendedName>
</protein>
<dbReference type="PANTHER" id="PTHR24234">
    <property type="entry name" value="LYSOPHOSPHATIDIC ACID RECEPTOR 5/SPHINGOSYLPHOSPHORYLCHOLINE RECEPTOR"/>
    <property type="match status" value="1"/>
</dbReference>
<comment type="subcellular location">
    <subcellularLocation>
        <location evidence="1">Cell membrane</location>
        <topology evidence="1">Multi-pass membrane protein</topology>
    </subcellularLocation>
</comment>
<dbReference type="GO" id="GO:0004930">
    <property type="term" value="F:G protein-coupled receptor activity"/>
    <property type="evidence" value="ECO:0007669"/>
    <property type="project" value="UniProtKB-KW"/>
</dbReference>
<evidence type="ECO:0000256" key="2">
    <source>
        <dbReference type="ARBA" id="ARBA00022475"/>
    </source>
</evidence>
<keyword evidence="10" id="KW-1185">Reference proteome</keyword>
<keyword evidence="8" id="KW-1133">Transmembrane helix</keyword>